<accession>A0ABP9AXV9</accession>
<protein>
    <recommendedName>
        <fullName evidence="4">DUF190 domain-containing protein</fullName>
    </recommendedName>
</protein>
<dbReference type="InterPro" id="IPR003793">
    <property type="entry name" value="UPF0166"/>
</dbReference>
<evidence type="ECO:0008006" key="4">
    <source>
        <dbReference type="Google" id="ProtNLM"/>
    </source>
</evidence>
<dbReference type="Proteomes" id="UP001501411">
    <property type="component" value="Unassembled WGS sequence"/>
</dbReference>
<gene>
    <name evidence="2" type="ORF">GCM10023231_13640</name>
</gene>
<sequence>MENKLKTHALGKLRIYIEPTHKVRHGERSLFRKLFPKSAYLHIISDAKKDGIMNASVYQTHSGYSNQGAIQQFSAEGDNSKLTLCIELIDSRERLEAFFLKHTQLLRSKVVIYKEVEFWDTE</sequence>
<reference evidence="3" key="1">
    <citation type="journal article" date="2019" name="Int. J. Syst. Evol. Microbiol.">
        <title>The Global Catalogue of Microorganisms (GCM) 10K type strain sequencing project: providing services to taxonomists for standard genome sequencing and annotation.</title>
        <authorList>
            <consortium name="The Broad Institute Genomics Platform"/>
            <consortium name="The Broad Institute Genome Sequencing Center for Infectious Disease"/>
            <person name="Wu L."/>
            <person name="Ma J."/>
        </authorList>
    </citation>
    <scope>NUCLEOTIDE SEQUENCE [LARGE SCALE GENOMIC DNA]</scope>
    <source>
        <strain evidence="3">JCM 18200</strain>
    </source>
</reference>
<evidence type="ECO:0000313" key="3">
    <source>
        <dbReference type="Proteomes" id="UP001501411"/>
    </source>
</evidence>
<dbReference type="EMBL" id="BAABIQ010000007">
    <property type="protein sequence ID" value="GAA4786815.1"/>
    <property type="molecule type" value="Genomic_DNA"/>
</dbReference>
<evidence type="ECO:0000313" key="2">
    <source>
        <dbReference type="EMBL" id="GAA4786815.1"/>
    </source>
</evidence>
<comment type="caution">
    <text evidence="2">The sequence shown here is derived from an EMBL/GenBank/DDBJ whole genome shotgun (WGS) entry which is preliminary data.</text>
</comment>
<comment type="similarity">
    <text evidence="1">Belongs to the UPF0166 family.</text>
</comment>
<keyword evidence="3" id="KW-1185">Reference proteome</keyword>
<name>A0ABP9AXV9_9SPHI</name>
<dbReference type="InterPro" id="IPR015867">
    <property type="entry name" value="N-reg_PII/ATP_PRibTrfase_C"/>
</dbReference>
<organism evidence="2 3">
    <name type="scientific">Olivibacter ginsenosidimutans</name>
    <dbReference type="NCBI Taxonomy" id="1176537"/>
    <lineage>
        <taxon>Bacteria</taxon>
        <taxon>Pseudomonadati</taxon>
        <taxon>Bacteroidota</taxon>
        <taxon>Sphingobacteriia</taxon>
        <taxon>Sphingobacteriales</taxon>
        <taxon>Sphingobacteriaceae</taxon>
        <taxon>Olivibacter</taxon>
    </lineage>
</organism>
<dbReference type="Pfam" id="PF02641">
    <property type="entry name" value="DUF190"/>
    <property type="match status" value="1"/>
</dbReference>
<dbReference type="Gene3D" id="3.30.70.120">
    <property type="match status" value="1"/>
</dbReference>
<evidence type="ECO:0000256" key="1">
    <source>
        <dbReference type="ARBA" id="ARBA00010554"/>
    </source>
</evidence>
<dbReference type="SUPFAM" id="SSF54913">
    <property type="entry name" value="GlnB-like"/>
    <property type="match status" value="1"/>
</dbReference>
<dbReference type="RefSeq" id="WP_345231010.1">
    <property type="nucleotide sequence ID" value="NZ_BAABIQ010000007.1"/>
</dbReference>
<dbReference type="InterPro" id="IPR011322">
    <property type="entry name" value="N-reg_PII-like_a/b"/>
</dbReference>
<proteinExistence type="inferred from homology"/>